<accession>A0A839UW79</accession>
<proteinExistence type="predicted"/>
<protein>
    <submittedName>
        <fullName evidence="2">Uncharacterized protein</fullName>
    </submittedName>
</protein>
<dbReference type="RefSeq" id="WP_183274583.1">
    <property type="nucleotide sequence ID" value="NZ_JACHXV010000001.1"/>
</dbReference>
<evidence type="ECO:0000256" key="1">
    <source>
        <dbReference type="SAM" id="MobiDB-lite"/>
    </source>
</evidence>
<gene>
    <name evidence="2" type="ORF">FHR90_000116</name>
</gene>
<feature type="compositionally biased region" description="Basic and acidic residues" evidence="1">
    <location>
        <begin position="81"/>
        <end position="98"/>
    </location>
</feature>
<keyword evidence="3" id="KW-1185">Reference proteome</keyword>
<dbReference type="Proteomes" id="UP000557688">
    <property type="component" value="Unassembled WGS sequence"/>
</dbReference>
<name>A0A839UW79_9PROT</name>
<dbReference type="AlphaFoldDB" id="A0A839UW79"/>
<evidence type="ECO:0000313" key="2">
    <source>
        <dbReference type="EMBL" id="MBB3172310.1"/>
    </source>
</evidence>
<feature type="compositionally biased region" description="Polar residues" evidence="1">
    <location>
        <begin position="100"/>
        <end position="112"/>
    </location>
</feature>
<dbReference type="EMBL" id="JACHXV010000001">
    <property type="protein sequence ID" value="MBB3172310.1"/>
    <property type="molecule type" value="Genomic_DNA"/>
</dbReference>
<organism evidence="2 3">
    <name type="scientific">Endobacter medicaginis</name>
    <dbReference type="NCBI Taxonomy" id="1181271"/>
    <lineage>
        <taxon>Bacteria</taxon>
        <taxon>Pseudomonadati</taxon>
        <taxon>Pseudomonadota</taxon>
        <taxon>Alphaproteobacteria</taxon>
        <taxon>Acetobacterales</taxon>
        <taxon>Acetobacteraceae</taxon>
        <taxon>Endobacter</taxon>
    </lineage>
</organism>
<feature type="region of interest" description="Disordered" evidence="1">
    <location>
        <begin position="73"/>
        <end position="112"/>
    </location>
</feature>
<comment type="caution">
    <text evidence="2">The sequence shown here is derived from an EMBL/GenBank/DDBJ whole genome shotgun (WGS) entry which is preliminary data.</text>
</comment>
<reference evidence="2 3" key="1">
    <citation type="submission" date="2020-08" db="EMBL/GenBank/DDBJ databases">
        <title>Genomic Encyclopedia of Type Strains, Phase III (KMG-III): the genomes of soil and plant-associated and newly described type strains.</title>
        <authorList>
            <person name="Whitman W."/>
        </authorList>
    </citation>
    <scope>NUCLEOTIDE SEQUENCE [LARGE SCALE GENOMIC DNA]</scope>
    <source>
        <strain evidence="2 3">CECT 8088</strain>
    </source>
</reference>
<sequence>MTRAIANQRIAIACCGARSKTRRHLDLIARYYPQSALLTMLFGRSNGRTSRVGMTSLIWKDHPDNALVRNADVAAQDGDQISERTGHGEMRVSDHDSAHNGGNQTKVAVTHD</sequence>
<evidence type="ECO:0000313" key="3">
    <source>
        <dbReference type="Proteomes" id="UP000557688"/>
    </source>
</evidence>